<evidence type="ECO:0000313" key="1">
    <source>
        <dbReference type="EMBL" id="RNA41067.1"/>
    </source>
</evidence>
<dbReference type="Proteomes" id="UP000276133">
    <property type="component" value="Unassembled WGS sequence"/>
</dbReference>
<name>A0A3M7SZB7_BRAPC</name>
<gene>
    <name evidence="1" type="ORF">BpHYR1_035067</name>
</gene>
<comment type="caution">
    <text evidence="1">The sequence shown here is derived from an EMBL/GenBank/DDBJ whole genome shotgun (WGS) entry which is preliminary data.</text>
</comment>
<reference evidence="1 2" key="1">
    <citation type="journal article" date="2018" name="Sci. Rep.">
        <title>Genomic signatures of local adaptation to the degree of environmental predictability in rotifers.</title>
        <authorList>
            <person name="Franch-Gras L."/>
            <person name="Hahn C."/>
            <person name="Garcia-Roger E.M."/>
            <person name="Carmona M.J."/>
            <person name="Serra M."/>
            <person name="Gomez A."/>
        </authorList>
    </citation>
    <scope>NUCLEOTIDE SEQUENCE [LARGE SCALE GENOMIC DNA]</scope>
    <source>
        <strain evidence="1">HYR1</strain>
    </source>
</reference>
<dbReference type="EMBL" id="REGN01000561">
    <property type="protein sequence ID" value="RNA41067.1"/>
    <property type="molecule type" value="Genomic_DNA"/>
</dbReference>
<organism evidence="1 2">
    <name type="scientific">Brachionus plicatilis</name>
    <name type="common">Marine rotifer</name>
    <name type="synonym">Brachionus muelleri</name>
    <dbReference type="NCBI Taxonomy" id="10195"/>
    <lineage>
        <taxon>Eukaryota</taxon>
        <taxon>Metazoa</taxon>
        <taxon>Spiralia</taxon>
        <taxon>Gnathifera</taxon>
        <taxon>Rotifera</taxon>
        <taxon>Eurotatoria</taxon>
        <taxon>Monogononta</taxon>
        <taxon>Pseudotrocha</taxon>
        <taxon>Ploima</taxon>
        <taxon>Brachionidae</taxon>
        <taxon>Brachionus</taxon>
    </lineage>
</organism>
<keyword evidence="2" id="KW-1185">Reference proteome</keyword>
<dbReference type="AlphaFoldDB" id="A0A3M7SZB7"/>
<proteinExistence type="predicted"/>
<sequence>MILNKNYLKNSIAMKMKEHVLDHYNIIIPSDTYFESYNLYHILIILMPRAPRRKYIPLALKGNSLQLKLFDMSSLTSRLSIFSIDSISLVRICHSFCELKFKNYFASFYLSTARASFSTIVDFVSVLETSTKYFQTFYKIFKIGSCLLCDQLVTYYVTSDFMSIWWPAPIASVKKVLSKHKNPIASSECGKLMKNEHGVRQHIPKMHN</sequence>
<protein>
    <submittedName>
        <fullName evidence="1">Uncharacterized protein</fullName>
    </submittedName>
</protein>
<accession>A0A3M7SZB7</accession>
<evidence type="ECO:0000313" key="2">
    <source>
        <dbReference type="Proteomes" id="UP000276133"/>
    </source>
</evidence>